<feature type="domain" description="SpoVT-AbrB" evidence="2">
    <location>
        <begin position="1196"/>
        <end position="1241"/>
    </location>
</feature>
<sequence>MRIAVAAARHGHGALGARGAIDHGDGERLGIVEAVGQAHETPGAGNRQLGGRARTQAAHARRQAAALVHQRKRRLHVDAGRRHFRLRLDAGDAAQEERGDRQRIDAQVEQRAAAQLRIEQAVLGAGVGREAEIGGDVGGCADLAAVDDALGFDHGGHEAGPHGFHHEQVFGARQRHDVLGLAAVHGERFFHQHALAAVQAHQRVLVVHRVRRGNVDHVHFGIVGQRLVAAVETLGAVFLAKGGSAIYGPRSNGGQSGAGRVLQGGGESLGDFSRAQYAPADVLRHGVLFLPQRRRCWLVECVAALYCGVGFAAQAPDGRAARAAGHAAAGHGRWHGLHGTARYRRQRRMELAPWRAGDCRHRRPGPGRCGRPATLAASERRQPGADQGRRLRQRSHRHPPAGAGARRAAAALSELGRGRRPHTGGSPACRHARRLCHARYRCGALWPGGARRAAMARAGRRRGAAGGRSAHHAFSRTGGRAGGVPRGADGRWAGRGRHHADHARRVLLGPQFHGTATHDGRAGDGGAGRPHHRARLSVAPLDTGPAAELAGLTAAFPERFIKRFERFYQATLLSALHERARWTEHGGVAIKRLVLPGPPAGHAQRLHRCEVGGGQAVLRQLPRHGGVDPGPAFAVRERKKRVAGQHHPRVGGDCLARRHQLFHQRVAEQPDLRIGAEAGAALHERFAPAVRAQRGGQRMAGGAVAHHQQRGVFIENGGGVARGAARFADTVAGDLRGLQGVQLHLDAWEAEPHQGIEKIVQVVARGHAAGGADECLVRRAVRQRLLRHEADRQAQVVAQAQRGGVGAEGVAKMPVRRQLPGCIRLDIRHGVRYGIGQRCLHRIEHRAVGQRPLRALERDGAGIARQVVEVRTVEAGECFELVERTGARERFGVQLHRVQRGVAAGAAAGGFLGALRMRRRVGAEEEALVAAGGGRDQRQAVFFALEHGQAVIVRTDAALEDLVAVVQQVVGRDGGADRTFRLGHVLRRVLRGDVFEHDFQGREIAAQRAHHALDEHRFAVEQVDVLVGHFAVHQERHAHFLHHLQGFVAVGDIGHARIGIGGGAGRIQLDRVHQAAFLRAHDFVGRRVIGQIQRHQRFERHARRQRGQDAVAVGDGGRGGGDGRLQVGHHDGAAELARTVRQYAGQRGAIAQVQVPVVWTGDGNAVGKGFEFAPLNATVKGVRSRTRDQEADMSKIRLEKQRRLTLPPEIVAQAGLQQDDVLDATYEGGDIILRPPRIGTSKRHEQSIMAYAGTCQGAWGDTPREMELHLAQDRASWDR</sequence>
<feature type="region of interest" description="Disordered" evidence="1">
    <location>
        <begin position="357"/>
        <end position="409"/>
    </location>
</feature>
<evidence type="ECO:0000259" key="2">
    <source>
        <dbReference type="SMART" id="SM00966"/>
    </source>
</evidence>
<dbReference type="EMBL" id="BKCJ010000001">
    <property type="protein sequence ID" value="GEU28153.1"/>
    <property type="molecule type" value="Genomic_DNA"/>
</dbReference>
<name>A0A699GE02_TANCI</name>
<comment type="caution">
    <text evidence="3">The sequence shown here is derived from an EMBL/GenBank/DDBJ whole genome shotgun (WGS) entry which is preliminary data.</text>
</comment>
<protein>
    <recommendedName>
        <fullName evidence="2">SpoVT-AbrB domain-containing protein</fullName>
    </recommendedName>
</protein>
<feature type="region of interest" description="Disordered" evidence="1">
    <location>
        <begin position="1100"/>
        <end position="1121"/>
    </location>
</feature>
<feature type="compositionally biased region" description="Basic residues" evidence="1">
    <location>
        <begin position="461"/>
        <end position="474"/>
    </location>
</feature>
<dbReference type="SMART" id="SM00966">
    <property type="entry name" value="SpoVT_AbrB"/>
    <property type="match status" value="1"/>
</dbReference>
<dbReference type="InterPro" id="IPR037914">
    <property type="entry name" value="SpoVT-AbrB_sf"/>
</dbReference>
<evidence type="ECO:0000313" key="3">
    <source>
        <dbReference type="EMBL" id="GEU28153.1"/>
    </source>
</evidence>
<organism evidence="3">
    <name type="scientific">Tanacetum cinerariifolium</name>
    <name type="common">Dalmatian daisy</name>
    <name type="synonym">Chrysanthemum cinerariifolium</name>
    <dbReference type="NCBI Taxonomy" id="118510"/>
    <lineage>
        <taxon>Eukaryota</taxon>
        <taxon>Viridiplantae</taxon>
        <taxon>Streptophyta</taxon>
        <taxon>Embryophyta</taxon>
        <taxon>Tracheophyta</taxon>
        <taxon>Spermatophyta</taxon>
        <taxon>Magnoliopsida</taxon>
        <taxon>eudicotyledons</taxon>
        <taxon>Gunneridae</taxon>
        <taxon>Pentapetalae</taxon>
        <taxon>asterids</taxon>
        <taxon>campanulids</taxon>
        <taxon>Asterales</taxon>
        <taxon>Asteraceae</taxon>
        <taxon>Asteroideae</taxon>
        <taxon>Anthemideae</taxon>
        <taxon>Anthemidinae</taxon>
        <taxon>Tanacetum</taxon>
    </lineage>
</organism>
<accession>A0A699GE02</accession>
<feature type="compositionally biased region" description="Basic and acidic residues" evidence="1">
    <location>
        <begin position="378"/>
        <end position="389"/>
    </location>
</feature>
<dbReference type="AlphaFoldDB" id="A0A699GE02"/>
<dbReference type="InterPro" id="IPR007159">
    <property type="entry name" value="SpoVT-AbrB_dom"/>
</dbReference>
<evidence type="ECO:0000256" key="1">
    <source>
        <dbReference type="SAM" id="MobiDB-lite"/>
    </source>
</evidence>
<feature type="compositionally biased region" description="Basic residues" evidence="1">
    <location>
        <begin position="390"/>
        <end position="399"/>
    </location>
</feature>
<reference evidence="3" key="1">
    <citation type="journal article" date="2019" name="Sci. Rep.">
        <title>Draft genome of Tanacetum cinerariifolium, the natural source of mosquito coil.</title>
        <authorList>
            <person name="Yamashiro T."/>
            <person name="Shiraishi A."/>
            <person name="Satake H."/>
            <person name="Nakayama K."/>
        </authorList>
    </citation>
    <scope>NUCLEOTIDE SEQUENCE</scope>
</reference>
<feature type="region of interest" description="Disordered" evidence="1">
    <location>
        <begin position="461"/>
        <end position="499"/>
    </location>
</feature>
<dbReference type="SUPFAM" id="SSF89447">
    <property type="entry name" value="AbrB/MazE/MraZ-like"/>
    <property type="match status" value="1"/>
</dbReference>
<gene>
    <name evidence="3" type="ORF">Tci_000131</name>
</gene>
<proteinExistence type="predicted"/>
<dbReference type="GO" id="GO:0003677">
    <property type="term" value="F:DNA binding"/>
    <property type="evidence" value="ECO:0007669"/>
    <property type="project" value="InterPro"/>
</dbReference>